<dbReference type="PANTHER" id="PTHR31793:SF37">
    <property type="entry name" value="ACYL-COA THIOESTER HYDROLASE YBGC"/>
    <property type="match status" value="1"/>
</dbReference>
<evidence type="ECO:0000313" key="2">
    <source>
        <dbReference type="EMBL" id="MBR8827128.1"/>
    </source>
</evidence>
<dbReference type="SUPFAM" id="SSF54637">
    <property type="entry name" value="Thioesterase/thiol ester dehydrase-isomerase"/>
    <property type="match status" value="1"/>
</dbReference>
<dbReference type="Proteomes" id="UP000767446">
    <property type="component" value="Unassembled WGS sequence"/>
</dbReference>
<evidence type="ECO:0000256" key="1">
    <source>
        <dbReference type="ARBA" id="ARBA00022801"/>
    </source>
</evidence>
<keyword evidence="1" id="KW-0378">Hydrolase</keyword>
<protein>
    <submittedName>
        <fullName evidence="2">Acyl-CoA thioesterase</fullName>
    </submittedName>
</protein>
<dbReference type="EMBL" id="JADQBC010000020">
    <property type="protein sequence ID" value="MBR8827128.1"/>
    <property type="molecule type" value="Genomic_DNA"/>
</dbReference>
<reference evidence="2" key="1">
    <citation type="submission" date="2021-02" db="EMBL/GenBank/DDBJ databases">
        <title>Metagenome analyses of Stigonema ocellatum DSM 106950, Chlorogloea purpurea SAG 13.99 and Gomphosphaeria aponina DSM 107014.</title>
        <authorList>
            <person name="Marter P."/>
            <person name="Huang S."/>
        </authorList>
    </citation>
    <scope>NUCLEOTIDE SEQUENCE</scope>
    <source>
        <strain evidence="2">JP213</strain>
    </source>
</reference>
<dbReference type="InterPro" id="IPR050563">
    <property type="entry name" value="4-hydroxybenzoyl-CoA_TE"/>
</dbReference>
<name>A0A941JP50_9CHRO</name>
<dbReference type="InterPro" id="IPR029069">
    <property type="entry name" value="HotDog_dom_sf"/>
</dbReference>
<accession>A0A941JP50</accession>
<dbReference type="Pfam" id="PF13279">
    <property type="entry name" value="4HBT_2"/>
    <property type="match status" value="1"/>
</dbReference>
<comment type="caution">
    <text evidence="2">The sequence shown here is derived from an EMBL/GenBank/DDBJ whole genome shotgun (WGS) entry which is preliminary data.</text>
</comment>
<dbReference type="Gene3D" id="3.10.129.10">
    <property type="entry name" value="Hotdog Thioesterase"/>
    <property type="match status" value="1"/>
</dbReference>
<organism evidence="2 3">
    <name type="scientific">Gomphosphaeria aponina SAG 52.96 = DSM 107014</name>
    <dbReference type="NCBI Taxonomy" id="1521640"/>
    <lineage>
        <taxon>Bacteria</taxon>
        <taxon>Bacillati</taxon>
        <taxon>Cyanobacteriota</taxon>
        <taxon>Cyanophyceae</taxon>
        <taxon>Oscillatoriophycideae</taxon>
        <taxon>Chroococcales</taxon>
        <taxon>Gomphosphaeriaceae</taxon>
        <taxon>Gomphosphaeria</taxon>
    </lineage>
</organism>
<sequence length="164" mass="18773">MSQEQPNPPSLPPTEAIQTDPDLRATTENWFEYPIIAYPHQTDYAGIVWHGCYLTWLEEARIECLRSLGIEYADLVNLGCELPVIELALRYHRSLRMGMRAVVKTRMSDLQGVRINWEYKIVSPDGKETYVTASVTLVGIDREKGKIYRELPPAVKNALVKLRI</sequence>
<evidence type="ECO:0000313" key="3">
    <source>
        <dbReference type="Proteomes" id="UP000767446"/>
    </source>
</evidence>
<gene>
    <name evidence="2" type="ORF">DSM107014_04350</name>
</gene>
<proteinExistence type="predicted"/>
<dbReference type="GO" id="GO:0047617">
    <property type="term" value="F:fatty acyl-CoA hydrolase activity"/>
    <property type="evidence" value="ECO:0007669"/>
    <property type="project" value="TreeGrafter"/>
</dbReference>
<dbReference type="CDD" id="cd00586">
    <property type="entry name" value="4HBT"/>
    <property type="match status" value="1"/>
</dbReference>
<dbReference type="PANTHER" id="PTHR31793">
    <property type="entry name" value="4-HYDROXYBENZOYL-COA THIOESTERASE FAMILY MEMBER"/>
    <property type="match status" value="1"/>
</dbReference>
<dbReference type="AlphaFoldDB" id="A0A941JP50"/>